<feature type="chain" id="PRO_5009529393" description="Transglutaminase-like domain-containing protein" evidence="2">
    <location>
        <begin position="23"/>
        <end position="603"/>
    </location>
</feature>
<keyword evidence="2" id="KW-0732">Signal</keyword>
<sequence length="603" mass="68684">MRKFTQLLLVLVLLFFTKISYAQDYKVDYTVEYFIQQNQESLNTNVKFAVETTNLRSDVFVKKFSLRFPKSFTISNLKAEDDNGSIEPVLFESENENVIELTFSNPKIGKESSNNFLLRFDQSNLFEKNGSIWEVILPTIENRGEGAYQILVHLPDSKKKISVAKPLPDNISGNTITWNNPKEKTLYAAFGDKQNYFLDLRYNLQNNQLTSQLQEIAFPPDTTHQKVIVESLNPKPEAVYVDEDGNYLARYQLNSKETKTVRFNGLVEVSTTSRDEVKAFQNNRIPLQEKYLLTENKFWGISNAEKFKQLKTAHDIYSFLVQNLSYDYKRATTNTSTGRLGAETALQKPKQAVCVEFTDTFIALAREKGILTREIQGYAISHDARLRPLSLLRDVLHSWPEYYDKQTNSWTSIDPTWENTSGIDYFTSLDLNHIAFVIHGKSPEYPYPAGFYKTGDTKDVSVEATDETILEKKDAAIEGISVQKSITDTNTQKGIVIIKNTGNVFLYSTLLTFEGKNVAITPAKISIDVLAPLQEKKVEFSYQATLKRRNATGTITAKVNNTSKTVTLQITPVTFSIGLGIAVTFLLFFVVFMYLINKFRRLK</sequence>
<dbReference type="SMART" id="SM00460">
    <property type="entry name" value="TGc"/>
    <property type="match status" value="1"/>
</dbReference>
<feature type="transmembrane region" description="Helical" evidence="1">
    <location>
        <begin position="573"/>
        <end position="596"/>
    </location>
</feature>
<evidence type="ECO:0000313" key="5">
    <source>
        <dbReference type="Proteomes" id="UP000178558"/>
    </source>
</evidence>
<keyword evidence="1" id="KW-0812">Transmembrane</keyword>
<evidence type="ECO:0000259" key="3">
    <source>
        <dbReference type="SMART" id="SM00460"/>
    </source>
</evidence>
<proteinExistence type="predicted"/>
<dbReference type="EMBL" id="MGAQ01000026">
    <property type="protein sequence ID" value="OGK49769.1"/>
    <property type="molecule type" value="Genomic_DNA"/>
</dbReference>
<dbReference type="Proteomes" id="UP000178558">
    <property type="component" value="Unassembled WGS sequence"/>
</dbReference>
<keyword evidence="1" id="KW-0472">Membrane</keyword>
<gene>
    <name evidence="4" type="ORF">A3B50_04010</name>
</gene>
<feature type="domain" description="Transglutaminase-like" evidence="3">
    <location>
        <begin position="346"/>
        <end position="417"/>
    </location>
</feature>
<evidence type="ECO:0000256" key="2">
    <source>
        <dbReference type="SAM" id="SignalP"/>
    </source>
</evidence>
<dbReference type="PANTHER" id="PTHR33490">
    <property type="entry name" value="BLR5614 PROTEIN-RELATED"/>
    <property type="match status" value="1"/>
</dbReference>
<dbReference type="PANTHER" id="PTHR33490:SF6">
    <property type="entry name" value="SLL1049 PROTEIN"/>
    <property type="match status" value="1"/>
</dbReference>
<comment type="caution">
    <text evidence="4">The sequence shown here is derived from an EMBL/GenBank/DDBJ whole genome shotgun (WGS) entry which is preliminary data.</text>
</comment>
<organism evidence="4 5">
    <name type="scientific">Candidatus Roizmanbacteria bacterium RIFCSPLOWO2_01_FULL_40_42</name>
    <dbReference type="NCBI Taxonomy" id="1802066"/>
    <lineage>
        <taxon>Bacteria</taxon>
        <taxon>Candidatus Roizmaniibacteriota</taxon>
    </lineage>
</organism>
<accession>A0A1F7J2D6</accession>
<dbReference type="InterPro" id="IPR038765">
    <property type="entry name" value="Papain-like_cys_pep_sf"/>
</dbReference>
<dbReference type="SUPFAM" id="SSF54001">
    <property type="entry name" value="Cysteine proteinases"/>
    <property type="match status" value="1"/>
</dbReference>
<name>A0A1F7J2D6_9BACT</name>
<protein>
    <recommendedName>
        <fullName evidence="3">Transglutaminase-like domain-containing protein</fullName>
    </recommendedName>
</protein>
<dbReference type="Pfam" id="PF01841">
    <property type="entry name" value="Transglut_core"/>
    <property type="match status" value="1"/>
</dbReference>
<dbReference type="Gene3D" id="3.10.620.30">
    <property type="match status" value="1"/>
</dbReference>
<evidence type="ECO:0000313" key="4">
    <source>
        <dbReference type="EMBL" id="OGK49769.1"/>
    </source>
</evidence>
<keyword evidence="1" id="KW-1133">Transmembrane helix</keyword>
<evidence type="ECO:0000256" key="1">
    <source>
        <dbReference type="SAM" id="Phobius"/>
    </source>
</evidence>
<feature type="signal peptide" evidence="2">
    <location>
        <begin position="1"/>
        <end position="22"/>
    </location>
</feature>
<reference evidence="4 5" key="1">
    <citation type="journal article" date="2016" name="Nat. Commun.">
        <title>Thousands of microbial genomes shed light on interconnected biogeochemical processes in an aquifer system.</title>
        <authorList>
            <person name="Anantharaman K."/>
            <person name="Brown C.T."/>
            <person name="Hug L.A."/>
            <person name="Sharon I."/>
            <person name="Castelle C.J."/>
            <person name="Probst A.J."/>
            <person name="Thomas B.C."/>
            <person name="Singh A."/>
            <person name="Wilkins M.J."/>
            <person name="Karaoz U."/>
            <person name="Brodie E.L."/>
            <person name="Williams K.H."/>
            <person name="Hubbard S.S."/>
            <person name="Banfield J.F."/>
        </authorList>
    </citation>
    <scope>NUCLEOTIDE SEQUENCE [LARGE SCALE GENOMIC DNA]</scope>
</reference>
<dbReference type="AlphaFoldDB" id="A0A1F7J2D6"/>
<dbReference type="InterPro" id="IPR002931">
    <property type="entry name" value="Transglutaminase-like"/>
</dbReference>